<dbReference type="Pfam" id="PF03401">
    <property type="entry name" value="TctC"/>
    <property type="match status" value="1"/>
</dbReference>
<dbReference type="Gene3D" id="3.40.190.150">
    <property type="entry name" value="Bordetella uptake gene, domain 1"/>
    <property type="match status" value="1"/>
</dbReference>
<dbReference type="InterPro" id="IPR006311">
    <property type="entry name" value="TAT_signal"/>
</dbReference>
<accession>A0A562LGB4</accession>
<dbReference type="SUPFAM" id="SSF53850">
    <property type="entry name" value="Periplasmic binding protein-like II"/>
    <property type="match status" value="1"/>
</dbReference>
<organism evidence="3 4">
    <name type="scientific">Bradyrhizobium daqingense</name>
    <dbReference type="NCBI Taxonomy" id="993502"/>
    <lineage>
        <taxon>Bacteria</taxon>
        <taxon>Pseudomonadati</taxon>
        <taxon>Pseudomonadota</taxon>
        <taxon>Alphaproteobacteria</taxon>
        <taxon>Hyphomicrobiales</taxon>
        <taxon>Nitrobacteraceae</taxon>
        <taxon>Bradyrhizobium</taxon>
    </lineage>
</organism>
<evidence type="ECO:0000313" key="4">
    <source>
        <dbReference type="Proteomes" id="UP000317176"/>
    </source>
</evidence>
<evidence type="ECO:0000313" key="3">
    <source>
        <dbReference type="EMBL" id="TWI06652.1"/>
    </source>
</evidence>
<dbReference type="InterPro" id="IPR042100">
    <property type="entry name" value="Bug_dom1"/>
</dbReference>
<dbReference type="Proteomes" id="UP000317176">
    <property type="component" value="Unassembled WGS sequence"/>
</dbReference>
<keyword evidence="4" id="KW-1185">Reference proteome</keyword>
<name>A0A562LGB4_9BRAD</name>
<feature type="chain" id="PRO_5022147930" evidence="2">
    <location>
        <begin position="28"/>
        <end position="325"/>
    </location>
</feature>
<dbReference type="PROSITE" id="PS51318">
    <property type="entry name" value="TAT"/>
    <property type="match status" value="1"/>
</dbReference>
<evidence type="ECO:0000256" key="2">
    <source>
        <dbReference type="SAM" id="SignalP"/>
    </source>
</evidence>
<proteinExistence type="inferred from homology"/>
<feature type="signal peptide" evidence="2">
    <location>
        <begin position="1"/>
        <end position="27"/>
    </location>
</feature>
<comment type="caution">
    <text evidence="3">The sequence shown here is derived from an EMBL/GenBank/DDBJ whole genome shotgun (WGS) entry which is preliminary data.</text>
</comment>
<keyword evidence="2" id="KW-0732">Signal</keyword>
<protein>
    <submittedName>
        <fullName evidence="3">Tripartite-type tricarboxylate transporter receptor subunit TctC</fullName>
    </submittedName>
</protein>
<dbReference type="PIRSF" id="PIRSF017082">
    <property type="entry name" value="YflP"/>
    <property type="match status" value="1"/>
</dbReference>
<evidence type="ECO:0000256" key="1">
    <source>
        <dbReference type="ARBA" id="ARBA00006987"/>
    </source>
</evidence>
<dbReference type="EMBL" id="VLKL01000006">
    <property type="protein sequence ID" value="TWI06652.1"/>
    <property type="molecule type" value="Genomic_DNA"/>
</dbReference>
<dbReference type="InterPro" id="IPR005064">
    <property type="entry name" value="BUG"/>
</dbReference>
<dbReference type="PANTHER" id="PTHR42928:SF5">
    <property type="entry name" value="BLR1237 PROTEIN"/>
    <property type="match status" value="1"/>
</dbReference>
<dbReference type="OrthoDB" id="7253390at2"/>
<dbReference type="AlphaFoldDB" id="A0A562LGB4"/>
<dbReference type="PANTHER" id="PTHR42928">
    <property type="entry name" value="TRICARBOXYLATE-BINDING PROTEIN"/>
    <property type="match status" value="1"/>
</dbReference>
<dbReference type="CDD" id="cd13578">
    <property type="entry name" value="PBP2_Bug27"/>
    <property type="match status" value="1"/>
</dbReference>
<dbReference type="RefSeq" id="WP_145632352.1">
    <property type="nucleotide sequence ID" value="NZ_CP088014.1"/>
</dbReference>
<comment type="similarity">
    <text evidence="1">Belongs to the UPF0065 (bug) family.</text>
</comment>
<sequence length="325" mass="34334">MTIARRRLLKLAASIAALPLVVAPVRAETYPVRPIRLIVPQAAGGASDISARLIGQWLSNRLGQPCLIENRPGAGGNIGTEAVVRAAPDGYTLLLAGSFNTINATLYDKLSFDFIRDIAPVGGIMRNPLVMAVHPSLTARTVPELIAYAKANPGKLNFGSAGNGSPQHMAAELFKMMTGIEMVHVRYRGSAALLTDLLRGEIQLAFDPIFSSLEHVKSGTLRALAVTTATRVSALPDIPTVGEAVPGYESVGWVGIGVPRDTPAKIVDKLNAEINAGLADAAIKARLAELGGAPLRGSPAEFGRLIVDQTERWGKVIRTAQISAE</sequence>
<keyword evidence="3" id="KW-0675">Receptor</keyword>
<reference evidence="3 4" key="1">
    <citation type="journal article" date="2015" name="Stand. Genomic Sci.">
        <title>Genomic Encyclopedia of Bacterial and Archaeal Type Strains, Phase III: the genomes of soil and plant-associated and newly described type strains.</title>
        <authorList>
            <person name="Whitman W.B."/>
            <person name="Woyke T."/>
            <person name="Klenk H.P."/>
            <person name="Zhou Y."/>
            <person name="Lilburn T.G."/>
            <person name="Beck B.J."/>
            <person name="De Vos P."/>
            <person name="Vandamme P."/>
            <person name="Eisen J.A."/>
            <person name="Garrity G."/>
            <person name="Hugenholtz P."/>
            <person name="Kyrpides N.C."/>
        </authorList>
    </citation>
    <scope>NUCLEOTIDE SEQUENCE [LARGE SCALE GENOMIC DNA]</scope>
    <source>
        <strain evidence="3 4">CGMCC 1.10947</strain>
    </source>
</reference>
<gene>
    <name evidence="3" type="ORF">IQ17_02867</name>
</gene>
<dbReference type="Gene3D" id="3.40.190.10">
    <property type="entry name" value="Periplasmic binding protein-like II"/>
    <property type="match status" value="1"/>
</dbReference>